<evidence type="ECO:0000313" key="3">
    <source>
        <dbReference type="Proteomes" id="UP001165296"/>
    </source>
</evidence>
<feature type="chain" id="PRO_5045090973" evidence="1">
    <location>
        <begin position="26"/>
        <end position="180"/>
    </location>
</feature>
<comment type="caution">
    <text evidence="2">The sequence shown here is derived from an EMBL/GenBank/DDBJ whole genome shotgun (WGS) entry which is preliminary data.</text>
</comment>
<evidence type="ECO:0000256" key="1">
    <source>
        <dbReference type="SAM" id="SignalP"/>
    </source>
</evidence>
<dbReference type="InterPro" id="IPR021314">
    <property type="entry name" value="DUF2911"/>
</dbReference>
<organism evidence="2 3">
    <name type="scientific">Hymenobacter lucidus</name>
    <dbReference type="NCBI Taxonomy" id="2880930"/>
    <lineage>
        <taxon>Bacteria</taxon>
        <taxon>Pseudomonadati</taxon>
        <taxon>Bacteroidota</taxon>
        <taxon>Cytophagia</taxon>
        <taxon>Cytophagales</taxon>
        <taxon>Hymenobacteraceae</taxon>
        <taxon>Hymenobacter</taxon>
    </lineage>
</organism>
<dbReference type="EMBL" id="JAJADR010000004">
    <property type="protein sequence ID" value="MCB2409247.1"/>
    <property type="molecule type" value="Genomic_DNA"/>
</dbReference>
<reference evidence="2" key="1">
    <citation type="submission" date="2021-10" db="EMBL/GenBank/DDBJ databases">
        <authorList>
            <person name="Dean J.D."/>
            <person name="Kim M.K."/>
            <person name="Newey C.N."/>
            <person name="Stoker T.S."/>
            <person name="Thompson D.W."/>
            <person name="Grose J.H."/>
        </authorList>
    </citation>
    <scope>NUCLEOTIDE SEQUENCE</scope>
    <source>
        <strain evidence="2">BT178</strain>
    </source>
</reference>
<gene>
    <name evidence="2" type="ORF">LGH74_14745</name>
</gene>
<evidence type="ECO:0000313" key="2">
    <source>
        <dbReference type="EMBL" id="MCB2409247.1"/>
    </source>
</evidence>
<protein>
    <submittedName>
        <fullName evidence="2">DUF2911 domain-containing protein</fullName>
    </submittedName>
</protein>
<dbReference type="Proteomes" id="UP001165296">
    <property type="component" value="Unassembled WGS sequence"/>
</dbReference>
<proteinExistence type="predicted"/>
<dbReference type="Pfam" id="PF11138">
    <property type="entry name" value="DUF2911"/>
    <property type="match status" value="1"/>
</dbReference>
<feature type="signal peptide" evidence="1">
    <location>
        <begin position="1"/>
        <end position="25"/>
    </location>
</feature>
<name>A0ABS8AVN0_9BACT</name>
<keyword evidence="3" id="KW-1185">Reference proteome</keyword>
<accession>A0ABS8AVN0</accession>
<keyword evidence="1" id="KW-0732">Signal</keyword>
<sequence>MKNPRTLLTLALLLAGVLYTSLSWAQTTPTAPAAKPAPASPAATATGKIGAATVTVKYSSPSVKGRQIYGGLVPYGQVWRAGANEATTVEFSKDVMVQGKKLPAGTYAFFAIPTEKDWTVIFNKTAKQWGAFKYDEKQDALRVTATPRKAATMTEGLVYEVTKDGLVLRWENLELPVAIK</sequence>
<dbReference type="RefSeq" id="WP_226176822.1">
    <property type="nucleotide sequence ID" value="NZ_JAJADR010000004.1"/>
</dbReference>